<dbReference type="PROSITE" id="PS50045">
    <property type="entry name" value="SIGMA54_INTERACT_4"/>
    <property type="match status" value="1"/>
</dbReference>
<keyword evidence="8" id="KW-1185">Reference proteome</keyword>
<proteinExistence type="predicted"/>
<evidence type="ECO:0000259" key="6">
    <source>
        <dbReference type="PROSITE" id="PS50045"/>
    </source>
</evidence>
<dbReference type="InterPro" id="IPR029016">
    <property type="entry name" value="GAF-like_dom_sf"/>
</dbReference>
<feature type="domain" description="Sigma-54 factor interaction" evidence="6">
    <location>
        <begin position="412"/>
        <end position="472"/>
    </location>
</feature>
<feature type="region of interest" description="Disordered" evidence="5">
    <location>
        <begin position="481"/>
        <end position="500"/>
    </location>
</feature>
<reference evidence="8" key="1">
    <citation type="journal article" date="2019" name="Int. J. Syst. Evol. Microbiol.">
        <title>The Global Catalogue of Microorganisms (GCM) 10K type strain sequencing project: providing services to taxonomists for standard genome sequencing and annotation.</title>
        <authorList>
            <consortium name="The Broad Institute Genomics Platform"/>
            <consortium name="The Broad Institute Genome Sequencing Center for Infectious Disease"/>
            <person name="Wu L."/>
            <person name="Ma J."/>
        </authorList>
    </citation>
    <scope>NUCLEOTIDE SEQUENCE [LARGE SCALE GENOMIC DNA]</scope>
    <source>
        <strain evidence="8">CCUG 56401</strain>
    </source>
</reference>
<dbReference type="Pfam" id="PF25601">
    <property type="entry name" value="AAA_lid_14"/>
    <property type="match status" value="1"/>
</dbReference>
<dbReference type="InterPro" id="IPR002197">
    <property type="entry name" value="HTH_Fis"/>
</dbReference>
<gene>
    <name evidence="7" type="ORF">ACFQ16_07585</name>
</gene>
<dbReference type="InterPro" id="IPR058031">
    <property type="entry name" value="AAA_lid_NorR"/>
</dbReference>
<dbReference type="SUPFAM" id="SSF46689">
    <property type="entry name" value="Homeodomain-like"/>
    <property type="match status" value="1"/>
</dbReference>
<keyword evidence="2" id="KW-0067">ATP-binding</keyword>
<keyword evidence="4" id="KW-0804">Transcription</keyword>
<accession>A0ABW3FS72</accession>
<sequence>MPSEPGETALRPEIRLSWHRARISGLAPDTPLHRVRLAEVDQQSRLVAAAAPVLDTVASQLAETGFSVLLADAQSRIVDRRFGQTRLGDALDEVRAVPGSQYLEDSTGTNSLATTYETRRGVFVTGEEHYLEPLKQFCCYGHPVWHPTTGKLEGVLDVTGYARDATPLLGPFLQRAAHDIEQRLLDGSRRSEKSMLAAYQSRTARTEAPVVVLGEGLTLANPAATDLLDPADYVALRSAARGGPARLALASGSEVLVTATAVEGAHGAVLYEFSTVDGQRTPRRRRMSAARVQDQLDDLRSVRGPLLICGEIGSGRTTAARELADGKPVRVHDAVHLGAAGVHAWLARVAVSTGSAGQLTVVENVHLLPENAVSGLLSVLDHATGQVVLTGPPVAELDGEHTRLLSRCPHRVDLPPLRLRRQEIPAMVSRLLAEHHPGTPLRFTPDALRCLARHTWPGNLHELTSVVRMAAERRGAGDLTPADLPAAYRSPGPGRRLSPLEEAERDIIRSALRRNGGNKVRAAVELGIGRTTLYRRIRALSIE</sequence>
<evidence type="ECO:0000256" key="3">
    <source>
        <dbReference type="ARBA" id="ARBA00023015"/>
    </source>
</evidence>
<evidence type="ECO:0000256" key="1">
    <source>
        <dbReference type="ARBA" id="ARBA00022741"/>
    </source>
</evidence>
<organism evidence="7 8">
    <name type="scientific">Saccharopolyspora rosea</name>
    <dbReference type="NCBI Taxonomy" id="524884"/>
    <lineage>
        <taxon>Bacteria</taxon>
        <taxon>Bacillati</taxon>
        <taxon>Actinomycetota</taxon>
        <taxon>Actinomycetes</taxon>
        <taxon>Pseudonocardiales</taxon>
        <taxon>Pseudonocardiaceae</taxon>
        <taxon>Saccharopolyspora</taxon>
    </lineage>
</organism>
<evidence type="ECO:0000313" key="8">
    <source>
        <dbReference type="Proteomes" id="UP001597018"/>
    </source>
</evidence>
<dbReference type="EMBL" id="JBHTIW010000003">
    <property type="protein sequence ID" value="MFD0919601.1"/>
    <property type="molecule type" value="Genomic_DNA"/>
</dbReference>
<evidence type="ECO:0000256" key="4">
    <source>
        <dbReference type="ARBA" id="ARBA00023163"/>
    </source>
</evidence>
<dbReference type="Gene3D" id="1.10.10.60">
    <property type="entry name" value="Homeodomain-like"/>
    <property type="match status" value="1"/>
</dbReference>
<evidence type="ECO:0000313" key="7">
    <source>
        <dbReference type="EMBL" id="MFD0919601.1"/>
    </source>
</evidence>
<dbReference type="InterPro" id="IPR002078">
    <property type="entry name" value="Sigma_54_int"/>
</dbReference>
<dbReference type="Gene3D" id="3.30.450.40">
    <property type="match status" value="1"/>
</dbReference>
<dbReference type="Gene3D" id="3.40.50.300">
    <property type="entry name" value="P-loop containing nucleotide triphosphate hydrolases"/>
    <property type="match status" value="1"/>
</dbReference>
<dbReference type="Proteomes" id="UP001597018">
    <property type="component" value="Unassembled WGS sequence"/>
</dbReference>
<dbReference type="SUPFAM" id="SSF55781">
    <property type="entry name" value="GAF domain-like"/>
    <property type="match status" value="1"/>
</dbReference>
<keyword evidence="1" id="KW-0547">Nucleotide-binding</keyword>
<protein>
    <submittedName>
        <fullName evidence="7">Sigma-54-dependent Fis family transcriptional regulator</fullName>
    </submittedName>
</protein>
<dbReference type="SUPFAM" id="SSF52540">
    <property type="entry name" value="P-loop containing nucleoside triphosphate hydrolases"/>
    <property type="match status" value="1"/>
</dbReference>
<dbReference type="Pfam" id="PF02954">
    <property type="entry name" value="HTH_8"/>
    <property type="match status" value="1"/>
</dbReference>
<comment type="caution">
    <text evidence="7">The sequence shown here is derived from an EMBL/GenBank/DDBJ whole genome shotgun (WGS) entry which is preliminary data.</text>
</comment>
<dbReference type="RefSeq" id="WP_263252520.1">
    <property type="nucleotide sequence ID" value="NZ_BAABLT010000001.1"/>
</dbReference>
<dbReference type="PRINTS" id="PR01590">
    <property type="entry name" value="HTHFIS"/>
</dbReference>
<dbReference type="PANTHER" id="PTHR32071">
    <property type="entry name" value="TRANSCRIPTIONAL REGULATORY PROTEIN"/>
    <property type="match status" value="1"/>
</dbReference>
<dbReference type="Gene3D" id="1.10.8.60">
    <property type="match status" value="1"/>
</dbReference>
<keyword evidence="3" id="KW-0805">Transcription regulation</keyword>
<dbReference type="InterPro" id="IPR009057">
    <property type="entry name" value="Homeodomain-like_sf"/>
</dbReference>
<name>A0ABW3FS72_9PSEU</name>
<evidence type="ECO:0000256" key="5">
    <source>
        <dbReference type="SAM" id="MobiDB-lite"/>
    </source>
</evidence>
<dbReference type="InterPro" id="IPR027417">
    <property type="entry name" value="P-loop_NTPase"/>
</dbReference>
<evidence type="ECO:0000256" key="2">
    <source>
        <dbReference type="ARBA" id="ARBA00022840"/>
    </source>
</evidence>